<dbReference type="EMBL" id="LK052886">
    <property type="protein sequence ID" value="CDR37482.1"/>
    <property type="molecule type" value="Genomic_DNA"/>
</dbReference>
<proteinExistence type="predicted"/>
<dbReference type="OrthoDB" id="10681373at2759"/>
<evidence type="ECO:0000256" key="1">
    <source>
        <dbReference type="SAM" id="MobiDB-lite"/>
    </source>
</evidence>
<protein>
    <submittedName>
        <fullName evidence="2">CYFA0S01e11078g1_1</fullName>
    </submittedName>
</protein>
<evidence type="ECO:0000313" key="2">
    <source>
        <dbReference type="EMBL" id="CDR37482.1"/>
    </source>
</evidence>
<organism evidence="2">
    <name type="scientific">Cyberlindnera fabianii</name>
    <name type="common">Yeast</name>
    <name type="synonym">Hansenula fabianii</name>
    <dbReference type="NCBI Taxonomy" id="36022"/>
    <lineage>
        <taxon>Eukaryota</taxon>
        <taxon>Fungi</taxon>
        <taxon>Dikarya</taxon>
        <taxon>Ascomycota</taxon>
        <taxon>Saccharomycotina</taxon>
        <taxon>Saccharomycetes</taxon>
        <taxon>Phaffomycetales</taxon>
        <taxon>Phaffomycetaceae</taxon>
        <taxon>Cyberlindnera</taxon>
    </lineage>
</organism>
<accession>A0A061AQ82</accession>
<name>A0A061AQ82_CYBFA</name>
<sequence>MIINEDKYADSVSPKDKSVGIFESFNAQDKPLCPKLSSSRQQQGGVYDRLSRYSFPNSKESLPLTPTTPTSSMSNDVSPVTPRGSVGSSTTWPSSPTRSPVLPRARRGAFGHRRSMALSLSSNESIFTNDAHNPSTGASSLCGHGSLANSAMSGQDNDYINGVSPKAKSVKFATGRLMQDRELVADAATKPSHPGIPQYKSTPVVRTRGFRPRGATLKHAKSSDGLTPPSYPMIDLDVASRPLTPRRGGVAAAAAVAVAAANDNIQYMAKNRYDTSVFDESEDDEDDDDNDDEDDGDLDDQCVGIVDFLRESMSTRAMSISEEYNPMDFVNVGRLMDVSEVLSGLH</sequence>
<feature type="compositionally biased region" description="Acidic residues" evidence="1">
    <location>
        <begin position="277"/>
        <end position="300"/>
    </location>
</feature>
<reference evidence="2" key="1">
    <citation type="journal article" date="2014" name="Genome Announc.">
        <title>Genome sequence of the yeast Cyberlindnera fabianii (Hansenula fabianii).</title>
        <authorList>
            <person name="Freel K.C."/>
            <person name="Sarilar V."/>
            <person name="Neuveglise C."/>
            <person name="Devillers H."/>
            <person name="Friedrich A."/>
            <person name="Schacherer J."/>
        </authorList>
    </citation>
    <scope>NUCLEOTIDE SEQUENCE</scope>
    <source>
        <strain evidence="2">YJS4271</strain>
    </source>
</reference>
<gene>
    <name evidence="2" type="ORF">CYFA0S_01e11078g</name>
</gene>
<feature type="region of interest" description="Disordered" evidence="1">
    <location>
        <begin position="29"/>
        <end position="109"/>
    </location>
</feature>
<feature type="region of interest" description="Disordered" evidence="1">
    <location>
        <begin position="273"/>
        <end position="300"/>
    </location>
</feature>
<dbReference type="VEuPathDB" id="FungiDB:BON22_0357"/>
<dbReference type="AlphaFoldDB" id="A0A061AQ82"/>
<feature type="compositionally biased region" description="Low complexity" evidence="1">
    <location>
        <begin position="88"/>
        <end position="100"/>
    </location>
</feature>
<feature type="compositionally biased region" description="Low complexity" evidence="1">
    <location>
        <begin position="61"/>
        <end position="72"/>
    </location>
</feature>